<keyword evidence="2" id="KW-0597">Phosphoprotein</keyword>
<dbReference type="InterPro" id="IPR050091">
    <property type="entry name" value="PKS_NRPS_Biosynth_Enz"/>
</dbReference>
<evidence type="ECO:0000259" key="3">
    <source>
        <dbReference type="SMART" id="SM00822"/>
    </source>
</evidence>
<dbReference type="InterPro" id="IPR002347">
    <property type="entry name" value="SDR_fam"/>
</dbReference>
<protein>
    <recommendedName>
        <fullName evidence="3">Ketoreductase domain-containing protein</fullName>
    </recommendedName>
</protein>
<dbReference type="InterPro" id="IPR036291">
    <property type="entry name" value="NAD(P)-bd_dom_sf"/>
</dbReference>
<keyword evidence="1" id="KW-0596">Phosphopantetheine</keyword>
<name>A0A7S1RAU4_ALECA</name>
<dbReference type="AlphaFoldDB" id="A0A7S1RAU4"/>
<dbReference type="PANTHER" id="PTHR43775:SF37">
    <property type="entry name" value="SI:DKEY-61P9.11"/>
    <property type="match status" value="1"/>
</dbReference>
<accession>A0A7S1RAU4</accession>
<dbReference type="PRINTS" id="PR00081">
    <property type="entry name" value="GDHRDH"/>
</dbReference>
<gene>
    <name evidence="4" type="ORF">ACAT0790_LOCUS38164</name>
</gene>
<sequence length="281" mass="29656">MPIFQGREVPPLPRATSEGAVLVTGGVGGIGLVAAEALAEAGARCLVLSSRSGEFPKGLGIEDRLEAMRRRGVAVAVEKCDTGKEKDVLALLERAREHHGSVTAVIHTSGLMAEKALADMEPGGMKRVFDPKAEGASYLHRHTLDDSISAFMMFSSTSALRGSRGQANYAAANAYLDELARLRASQGLPAVSVQWPKVELSGEETGGGLAMSVSLSTVKQVVKQLVCGREQVEPVQVVLPTGYLVPSTPVLASMLEPVMDKAGPFLRGQLEEASRPGKKGR</sequence>
<evidence type="ECO:0000313" key="4">
    <source>
        <dbReference type="EMBL" id="CAD9161399.1"/>
    </source>
</evidence>
<dbReference type="EMBL" id="HBGE01063739">
    <property type="protein sequence ID" value="CAD9161399.1"/>
    <property type="molecule type" value="Transcribed_RNA"/>
</dbReference>
<feature type="domain" description="Ketoreductase" evidence="3">
    <location>
        <begin position="19"/>
        <end position="201"/>
    </location>
</feature>
<dbReference type="GO" id="GO:0004312">
    <property type="term" value="F:fatty acid synthase activity"/>
    <property type="evidence" value="ECO:0007669"/>
    <property type="project" value="TreeGrafter"/>
</dbReference>
<evidence type="ECO:0000256" key="2">
    <source>
        <dbReference type="ARBA" id="ARBA00022553"/>
    </source>
</evidence>
<dbReference type="InterPro" id="IPR057326">
    <property type="entry name" value="KR_dom"/>
</dbReference>
<dbReference type="InterPro" id="IPR013968">
    <property type="entry name" value="PKS_KR"/>
</dbReference>
<dbReference type="PANTHER" id="PTHR43775">
    <property type="entry name" value="FATTY ACID SYNTHASE"/>
    <property type="match status" value="1"/>
</dbReference>
<dbReference type="GO" id="GO:0006633">
    <property type="term" value="P:fatty acid biosynthetic process"/>
    <property type="evidence" value="ECO:0007669"/>
    <property type="project" value="TreeGrafter"/>
</dbReference>
<dbReference type="SUPFAM" id="SSF51735">
    <property type="entry name" value="NAD(P)-binding Rossmann-fold domains"/>
    <property type="match status" value="1"/>
</dbReference>
<dbReference type="SMART" id="SM00822">
    <property type="entry name" value="PKS_KR"/>
    <property type="match status" value="1"/>
</dbReference>
<dbReference type="Gene3D" id="3.40.50.720">
    <property type="entry name" value="NAD(P)-binding Rossmann-like Domain"/>
    <property type="match status" value="1"/>
</dbReference>
<reference evidence="4" key="1">
    <citation type="submission" date="2021-01" db="EMBL/GenBank/DDBJ databases">
        <authorList>
            <person name="Corre E."/>
            <person name="Pelletier E."/>
            <person name="Niang G."/>
            <person name="Scheremetjew M."/>
            <person name="Finn R."/>
            <person name="Kale V."/>
            <person name="Holt S."/>
            <person name="Cochrane G."/>
            <person name="Meng A."/>
            <person name="Brown T."/>
            <person name="Cohen L."/>
        </authorList>
    </citation>
    <scope>NUCLEOTIDE SEQUENCE</scope>
    <source>
        <strain evidence="4">OF101</strain>
    </source>
</reference>
<proteinExistence type="predicted"/>
<dbReference type="Pfam" id="PF08659">
    <property type="entry name" value="KR"/>
    <property type="match status" value="1"/>
</dbReference>
<evidence type="ECO:0000256" key="1">
    <source>
        <dbReference type="ARBA" id="ARBA00022450"/>
    </source>
</evidence>
<organism evidence="4">
    <name type="scientific">Alexandrium catenella</name>
    <name type="common">Red tide dinoflagellate</name>
    <name type="synonym">Gonyaulax catenella</name>
    <dbReference type="NCBI Taxonomy" id="2925"/>
    <lineage>
        <taxon>Eukaryota</taxon>
        <taxon>Sar</taxon>
        <taxon>Alveolata</taxon>
        <taxon>Dinophyceae</taxon>
        <taxon>Gonyaulacales</taxon>
        <taxon>Pyrocystaceae</taxon>
        <taxon>Alexandrium</taxon>
    </lineage>
</organism>